<sequence length="65" mass="7053">MTPLLVLTIAAVLAVQLIPSNIGRRATTWFSQQHLVVQAGCLALVLLLITTLGPTGVAPFIYYRF</sequence>
<evidence type="ECO:0000256" key="1">
    <source>
        <dbReference type="SAM" id="Phobius"/>
    </source>
</evidence>
<gene>
    <name evidence="2" type="ORF">UFOPK3164_00708</name>
</gene>
<evidence type="ECO:0000313" key="2">
    <source>
        <dbReference type="EMBL" id="CAB4825340.1"/>
    </source>
</evidence>
<dbReference type="EMBL" id="CAFABE010000025">
    <property type="protein sequence ID" value="CAB4825340.1"/>
    <property type="molecule type" value="Genomic_DNA"/>
</dbReference>
<feature type="transmembrane region" description="Helical" evidence="1">
    <location>
        <begin position="35"/>
        <end position="63"/>
    </location>
</feature>
<proteinExistence type="predicted"/>
<keyword evidence="1" id="KW-0812">Transmembrane</keyword>
<keyword evidence="1" id="KW-1133">Transmembrane helix</keyword>
<accession>A0A6J6ZYP1</accession>
<organism evidence="2">
    <name type="scientific">freshwater metagenome</name>
    <dbReference type="NCBI Taxonomy" id="449393"/>
    <lineage>
        <taxon>unclassified sequences</taxon>
        <taxon>metagenomes</taxon>
        <taxon>ecological metagenomes</taxon>
    </lineage>
</organism>
<name>A0A6J6ZYP1_9ZZZZ</name>
<reference evidence="2" key="1">
    <citation type="submission" date="2020-05" db="EMBL/GenBank/DDBJ databases">
        <authorList>
            <person name="Chiriac C."/>
            <person name="Salcher M."/>
            <person name="Ghai R."/>
            <person name="Kavagutti S V."/>
        </authorList>
    </citation>
    <scope>NUCLEOTIDE SEQUENCE</scope>
</reference>
<protein>
    <submittedName>
        <fullName evidence="2">Unannotated protein</fullName>
    </submittedName>
</protein>
<dbReference type="AlphaFoldDB" id="A0A6J6ZYP1"/>
<keyword evidence="1" id="KW-0472">Membrane</keyword>